<dbReference type="AlphaFoldDB" id="A0AAD9N2U3"/>
<dbReference type="SUPFAM" id="SSF56436">
    <property type="entry name" value="C-type lectin-like"/>
    <property type="match status" value="2"/>
</dbReference>
<feature type="compositionally biased region" description="Polar residues" evidence="1">
    <location>
        <begin position="292"/>
        <end position="308"/>
    </location>
</feature>
<gene>
    <name evidence="5" type="ORF">LSH36_298g04043</name>
</gene>
<dbReference type="Proteomes" id="UP001208570">
    <property type="component" value="Unassembled WGS sequence"/>
</dbReference>
<evidence type="ECO:0000313" key="5">
    <source>
        <dbReference type="EMBL" id="KAK2153413.1"/>
    </source>
</evidence>
<feature type="region of interest" description="Disordered" evidence="1">
    <location>
        <begin position="292"/>
        <end position="314"/>
    </location>
</feature>
<keyword evidence="2" id="KW-1133">Transmembrane helix</keyword>
<feature type="region of interest" description="Disordered" evidence="1">
    <location>
        <begin position="381"/>
        <end position="451"/>
    </location>
</feature>
<dbReference type="InterPro" id="IPR016187">
    <property type="entry name" value="CTDL_fold"/>
</dbReference>
<keyword evidence="3" id="KW-0732">Signal</keyword>
<dbReference type="SMART" id="SM00034">
    <property type="entry name" value="CLECT"/>
    <property type="match status" value="2"/>
</dbReference>
<evidence type="ECO:0000256" key="2">
    <source>
        <dbReference type="SAM" id="Phobius"/>
    </source>
</evidence>
<evidence type="ECO:0000259" key="4">
    <source>
        <dbReference type="PROSITE" id="PS50041"/>
    </source>
</evidence>
<dbReference type="CDD" id="cd00037">
    <property type="entry name" value="CLECT"/>
    <property type="match status" value="2"/>
</dbReference>
<proteinExistence type="predicted"/>
<dbReference type="PROSITE" id="PS50041">
    <property type="entry name" value="C_TYPE_LECTIN_2"/>
    <property type="match status" value="2"/>
</dbReference>
<dbReference type="EMBL" id="JAODUP010000298">
    <property type="protein sequence ID" value="KAK2153413.1"/>
    <property type="molecule type" value="Genomic_DNA"/>
</dbReference>
<organism evidence="5 6">
    <name type="scientific">Paralvinella palmiformis</name>
    <dbReference type="NCBI Taxonomy" id="53620"/>
    <lineage>
        <taxon>Eukaryota</taxon>
        <taxon>Metazoa</taxon>
        <taxon>Spiralia</taxon>
        <taxon>Lophotrochozoa</taxon>
        <taxon>Annelida</taxon>
        <taxon>Polychaeta</taxon>
        <taxon>Sedentaria</taxon>
        <taxon>Canalipalpata</taxon>
        <taxon>Terebellida</taxon>
        <taxon>Terebelliformia</taxon>
        <taxon>Alvinellidae</taxon>
        <taxon>Paralvinella</taxon>
    </lineage>
</organism>
<dbReference type="Gene3D" id="3.10.100.10">
    <property type="entry name" value="Mannose-Binding Protein A, subunit A"/>
    <property type="match status" value="2"/>
</dbReference>
<feature type="domain" description="C-type lectin" evidence="4">
    <location>
        <begin position="41"/>
        <end position="157"/>
    </location>
</feature>
<keyword evidence="6" id="KW-1185">Reference proteome</keyword>
<reference evidence="5" key="1">
    <citation type="journal article" date="2023" name="Mol. Biol. Evol.">
        <title>Third-Generation Sequencing Reveals the Adaptive Role of the Epigenome in Three Deep-Sea Polychaetes.</title>
        <authorList>
            <person name="Perez M."/>
            <person name="Aroh O."/>
            <person name="Sun Y."/>
            <person name="Lan Y."/>
            <person name="Juniper S.K."/>
            <person name="Young C.R."/>
            <person name="Angers B."/>
            <person name="Qian P.Y."/>
        </authorList>
    </citation>
    <scope>NUCLEOTIDE SEQUENCE</scope>
    <source>
        <strain evidence="5">P08H-3</strain>
    </source>
</reference>
<sequence length="471" mass="53492">MYTSLYRVRSDLLMVFVLQLVFMVMVRVQSVTVNKVCKPTRPGQCYTLYNDTAGPLTWIQAQQLCITYNETMAIVPDPDTQQSLEQLMKIRSDMRVWMAGQVSGEGVSWQTLKRNIYENIPIQSSDMSNNCGYLKVDVAISEILPRSCTDYKNPLCYYLKGDRCEKDDIHLGSVCLRRLSAAVTWYSALRTCNNLGYNLMRYDPGLFALNISQLKTGNIWLDVQRYNWEWNTGKGYPITMSYFNWDRQSGNNIPGYCMYISGKEAKWKSELCQSRTEVSYFVCEKDTTPPGTSYDTNKGVTSDTTTKTAPVESTKDKKPISSKYIITISVISSVAVILIIIIIVMMLFYKRKVQRLISLRNETSHRVPNDDTLVTSMAVMGRTAPSVGGQRTSGTSRLSPRSDDDSQYERVGSSNNSPHVLDDSPNDSRQQEIAPEAIGDENQSIENIDYEKPHVYVNITETPRIYEPINK</sequence>
<dbReference type="Pfam" id="PF00059">
    <property type="entry name" value="Lectin_C"/>
    <property type="match status" value="1"/>
</dbReference>
<feature type="chain" id="PRO_5042145078" description="C-type lectin domain-containing protein" evidence="3">
    <location>
        <begin position="31"/>
        <end position="471"/>
    </location>
</feature>
<protein>
    <recommendedName>
        <fullName evidence="4">C-type lectin domain-containing protein</fullName>
    </recommendedName>
</protein>
<evidence type="ECO:0000313" key="6">
    <source>
        <dbReference type="Proteomes" id="UP001208570"/>
    </source>
</evidence>
<evidence type="ECO:0000256" key="3">
    <source>
        <dbReference type="SAM" id="SignalP"/>
    </source>
</evidence>
<comment type="caution">
    <text evidence="5">The sequence shown here is derived from an EMBL/GenBank/DDBJ whole genome shotgun (WGS) entry which is preliminary data.</text>
</comment>
<feature type="transmembrane region" description="Helical" evidence="2">
    <location>
        <begin position="324"/>
        <end position="349"/>
    </location>
</feature>
<feature type="domain" description="C-type lectin" evidence="4">
    <location>
        <begin position="171"/>
        <end position="275"/>
    </location>
</feature>
<keyword evidence="2" id="KW-0472">Membrane</keyword>
<dbReference type="InterPro" id="IPR016186">
    <property type="entry name" value="C-type_lectin-like/link_sf"/>
</dbReference>
<feature type="signal peptide" evidence="3">
    <location>
        <begin position="1"/>
        <end position="30"/>
    </location>
</feature>
<feature type="compositionally biased region" description="Polar residues" evidence="1">
    <location>
        <begin position="389"/>
        <end position="399"/>
    </location>
</feature>
<accession>A0AAD9N2U3</accession>
<evidence type="ECO:0000256" key="1">
    <source>
        <dbReference type="SAM" id="MobiDB-lite"/>
    </source>
</evidence>
<keyword evidence="2" id="KW-0812">Transmembrane</keyword>
<dbReference type="InterPro" id="IPR001304">
    <property type="entry name" value="C-type_lectin-like"/>
</dbReference>
<name>A0AAD9N2U3_9ANNE</name>